<proteinExistence type="inferred from homology"/>
<accession>A0A7L0ETX8</accession>
<dbReference type="InterPro" id="IPR010313">
    <property type="entry name" value="Glycine_N-acyltransferase"/>
</dbReference>
<feature type="domain" description="Glycine N-acyltransferase N-terminal" evidence="2">
    <location>
        <begin position="1"/>
        <end position="63"/>
    </location>
</feature>
<dbReference type="Gene3D" id="3.40.630.30">
    <property type="match status" value="1"/>
</dbReference>
<reference evidence="3 4" key="1">
    <citation type="submission" date="2019-09" db="EMBL/GenBank/DDBJ databases">
        <title>Bird 10,000 Genomes (B10K) Project - Family phase.</title>
        <authorList>
            <person name="Zhang G."/>
        </authorList>
    </citation>
    <scope>NUCLEOTIDE SEQUENCE [LARGE SCALE GENOMIC DNA]</scope>
    <source>
        <strain evidence="3">B10K-DU-007-40</strain>
        <tissue evidence="3">Mixed tissue sample</tissue>
    </source>
</reference>
<feature type="non-terminal residue" evidence="3">
    <location>
        <position position="1"/>
    </location>
</feature>
<dbReference type="EC" id="2.3.1.-" evidence="1"/>
<gene>
    <name evidence="3" type="primary">Glyatl3</name>
    <name evidence="3" type="ORF">TROMEL_R06672</name>
</gene>
<evidence type="ECO:0000259" key="2">
    <source>
        <dbReference type="Pfam" id="PF06021"/>
    </source>
</evidence>
<dbReference type="Pfam" id="PF06021">
    <property type="entry name" value="Gly_acyl_tr_N"/>
    <property type="match status" value="2"/>
</dbReference>
<dbReference type="EMBL" id="VXAG01003402">
    <property type="protein sequence ID" value="NXJ86696.1"/>
    <property type="molecule type" value="Genomic_DNA"/>
</dbReference>
<dbReference type="PANTHER" id="PTHR15298">
    <property type="entry name" value="L-COA N-ACYLTRANSFERASE-RELATED"/>
    <property type="match status" value="1"/>
</dbReference>
<keyword evidence="4" id="KW-1185">Reference proteome</keyword>
<dbReference type="InterPro" id="IPR016181">
    <property type="entry name" value="Acyl_CoA_acyltransferase"/>
</dbReference>
<comment type="caution">
    <text evidence="3">The sequence shown here is derived from an EMBL/GenBank/DDBJ whole genome shotgun (WGS) entry which is preliminary data.</text>
</comment>
<dbReference type="OrthoDB" id="61870at2759"/>
<evidence type="ECO:0000313" key="3">
    <source>
        <dbReference type="EMBL" id="NXJ86696.1"/>
    </source>
</evidence>
<evidence type="ECO:0000256" key="1">
    <source>
        <dbReference type="RuleBase" id="RU368002"/>
    </source>
</evidence>
<organism evidence="3 4">
    <name type="scientific">Trogon melanurus</name>
    <name type="common">Black-tailed trogon</name>
    <dbReference type="NCBI Taxonomy" id="56311"/>
    <lineage>
        <taxon>Eukaryota</taxon>
        <taxon>Metazoa</taxon>
        <taxon>Chordata</taxon>
        <taxon>Craniata</taxon>
        <taxon>Vertebrata</taxon>
        <taxon>Euteleostomi</taxon>
        <taxon>Archelosauria</taxon>
        <taxon>Archosauria</taxon>
        <taxon>Dinosauria</taxon>
        <taxon>Saurischia</taxon>
        <taxon>Theropoda</taxon>
        <taxon>Coelurosauria</taxon>
        <taxon>Aves</taxon>
        <taxon>Neognathae</taxon>
        <taxon>Neoaves</taxon>
        <taxon>Telluraves</taxon>
        <taxon>Coraciimorphae</taxon>
        <taxon>Trogoniformes</taxon>
        <taxon>Trogonidae</taxon>
        <taxon>Trogon</taxon>
    </lineage>
</organism>
<dbReference type="SUPFAM" id="SSF55729">
    <property type="entry name" value="Acyl-CoA N-acyltransferases (Nat)"/>
    <property type="match status" value="1"/>
</dbReference>
<feature type="domain" description="Glycine N-acyltransferase N-terminal" evidence="2">
    <location>
        <begin position="123"/>
        <end position="162"/>
    </location>
</feature>
<sequence>MLILTCPSQLQRLEVALRRSLPLALPVHGAVMNINRGNPGEFEVAVDSWPDFGAVLARRSGEVAGGDSFFLGGGGDTHDTRTHSASGNNPWVAPQMPLDDCYRNMHAAFYRDLTAAPLFRLDPGVRVGSLDPSHADLLNETWAYGGNERSRRYLAEVLGRFPSVCLQDEERRPFSWVLRDPYGTGAQGYTLPTHRRRGYMKTVLILAARRDHALGFPIFG</sequence>
<dbReference type="PANTHER" id="PTHR15298:SF1">
    <property type="entry name" value="GLYCINE N-ACYLTRANSFERASE-LIKE PROTEIN"/>
    <property type="match status" value="1"/>
</dbReference>
<name>A0A7L0ETX8_TROML</name>
<dbReference type="Proteomes" id="UP000550660">
    <property type="component" value="Unassembled WGS sequence"/>
</dbReference>
<comment type="similarity">
    <text evidence="1">Belongs to the glycine N-acyltransferase family.</text>
</comment>
<protein>
    <recommendedName>
        <fullName evidence="1">Glycine N-acyltransferase-like protein</fullName>
        <ecNumber evidence="1">2.3.1.-</ecNumber>
    </recommendedName>
</protein>
<keyword evidence="1" id="KW-0012">Acyltransferase</keyword>
<dbReference type="GO" id="GO:0005739">
    <property type="term" value="C:mitochondrion"/>
    <property type="evidence" value="ECO:0007669"/>
    <property type="project" value="InterPro"/>
</dbReference>
<evidence type="ECO:0000313" key="4">
    <source>
        <dbReference type="Proteomes" id="UP000550660"/>
    </source>
</evidence>
<feature type="non-terminal residue" evidence="3">
    <location>
        <position position="220"/>
    </location>
</feature>
<dbReference type="InterPro" id="IPR015938">
    <property type="entry name" value="Glycine_N-acyltransferase_N"/>
</dbReference>
<dbReference type="GO" id="GO:0047961">
    <property type="term" value="F:glycine N-acyltransferase activity"/>
    <property type="evidence" value="ECO:0007669"/>
    <property type="project" value="InterPro"/>
</dbReference>
<keyword evidence="1" id="KW-0808">Transferase</keyword>
<dbReference type="AlphaFoldDB" id="A0A7L0ETX8"/>